<keyword evidence="3" id="KW-1185">Reference proteome</keyword>
<evidence type="ECO:0000313" key="3">
    <source>
        <dbReference type="Proteomes" id="UP001501102"/>
    </source>
</evidence>
<accession>A0ABP6IZW9</accession>
<evidence type="ECO:0000313" key="2">
    <source>
        <dbReference type="EMBL" id="GAA2915228.1"/>
    </source>
</evidence>
<dbReference type="EMBL" id="BAAAXZ010000033">
    <property type="protein sequence ID" value="GAA2915228.1"/>
    <property type="molecule type" value="Genomic_DNA"/>
</dbReference>
<protein>
    <submittedName>
        <fullName evidence="2">Uncharacterized protein</fullName>
    </submittedName>
</protein>
<gene>
    <name evidence="2" type="ORF">GCM10020221_08680</name>
</gene>
<comment type="caution">
    <text evidence="2">The sequence shown here is derived from an EMBL/GenBank/DDBJ whole genome shotgun (WGS) entry which is preliminary data.</text>
</comment>
<dbReference type="Proteomes" id="UP001501102">
    <property type="component" value="Unassembled WGS sequence"/>
</dbReference>
<sequence length="83" mass="9405">MGAQGEVSRLRLAHGSVAGLPWVGMSFFRPVMTLADAKNIMRRRWGTSERGQWAPCPVPGPRERHDECRRKKKLRPVLKADPL</sequence>
<name>A0ABP6IZW9_STRTU</name>
<feature type="region of interest" description="Disordered" evidence="1">
    <location>
        <begin position="46"/>
        <end position="83"/>
    </location>
</feature>
<proteinExistence type="predicted"/>
<reference evidence="3" key="1">
    <citation type="journal article" date="2019" name="Int. J. Syst. Evol. Microbiol.">
        <title>The Global Catalogue of Microorganisms (GCM) 10K type strain sequencing project: providing services to taxonomists for standard genome sequencing and annotation.</title>
        <authorList>
            <consortium name="The Broad Institute Genomics Platform"/>
            <consortium name="The Broad Institute Genome Sequencing Center for Infectious Disease"/>
            <person name="Wu L."/>
            <person name="Ma J."/>
        </authorList>
    </citation>
    <scope>NUCLEOTIDE SEQUENCE [LARGE SCALE GENOMIC DNA]</scope>
    <source>
        <strain evidence="3">JCM 4087</strain>
    </source>
</reference>
<organism evidence="2 3">
    <name type="scientific">Streptomyces thioluteus</name>
    <dbReference type="NCBI Taxonomy" id="66431"/>
    <lineage>
        <taxon>Bacteria</taxon>
        <taxon>Bacillati</taxon>
        <taxon>Actinomycetota</taxon>
        <taxon>Actinomycetes</taxon>
        <taxon>Kitasatosporales</taxon>
        <taxon>Streptomycetaceae</taxon>
        <taxon>Streptomyces</taxon>
    </lineage>
</organism>
<evidence type="ECO:0000256" key="1">
    <source>
        <dbReference type="SAM" id="MobiDB-lite"/>
    </source>
</evidence>